<dbReference type="OrthoDB" id="3078543at2"/>
<organism evidence="1 2">
    <name type="scientific">Methylobacterium haplocladii</name>
    <dbReference type="NCBI Taxonomy" id="1176176"/>
    <lineage>
        <taxon>Bacteria</taxon>
        <taxon>Pseudomonadati</taxon>
        <taxon>Pseudomonadota</taxon>
        <taxon>Alphaproteobacteria</taxon>
        <taxon>Hyphomicrobiales</taxon>
        <taxon>Methylobacteriaceae</taxon>
        <taxon>Methylobacterium</taxon>
    </lineage>
</organism>
<evidence type="ECO:0000313" key="1">
    <source>
        <dbReference type="EMBL" id="GEP00654.1"/>
    </source>
</evidence>
<protein>
    <submittedName>
        <fullName evidence="1">Uncharacterized protein</fullName>
    </submittedName>
</protein>
<dbReference type="Proteomes" id="UP000321258">
    <property type="component" value="Unassembled WGS sequence"/>
</dbReference>
<accession>A0A512ISG8</accession>
<comment type="caution">
    <text evidence="1">The sequence shown here is derived from an EMBL/GenBank/DDBJ whole genome shotgun (WGS) entry which is preliminary data.</text>
</comment>
<proteinExistence type="predicted"/>
<dbReference type="EMBL" id="BJZT01000032">
    <property type="protein sequence ID" value="GEP00654.1"/>
    <property type="molecule type" value="Genomic_DNA"/>
</dbReference>
<gene>
    <name evidence="1" type="ORF">MHA02_30410</name>
</gene>
<evidence type="ECO:0000313" key="2">
    <source>
        <dbReference type="Proteomes" id="UP000321258"/>
    </source>
</evidence>
<dbReference type="AlphaFoldDB" id="A0A512ISG8"/>
<keyword evidence="2" id="KW-1185">Reference proteome</keyword>
<sequence length="509" mass="52809">MTANTDDLIKAALQAPSEDIARSILSAAGMSNDELAKSITTQTGLVAYDLQAPAKNLYPVNTPIRNRLPRVGGGIGVATNWKAIDRIIGSGYDAQGWVPEGQRSGQMSYATSNKAASYVTIGEEDGASFEAINAGRGFEDVKARMTMRMLQKMMLKEENALLGGNATLQLGTPSAPVASASGSTGAIAAATYSVIVVALSFEGCRGASIANGIPTTKVINGADGKTFTLYGGSSNKSAAGSVAVTSGQSILASVAPIMGAMGYAWFVGPSGSEVLQAITYINSVSLSTLRTGTQPATAITADNSANPNLAFDGLLTTAFKAGANGAAYVNQLATGTAGIGTKLTSSGRGSCNEVDAMLQGMWDAYQVSPSVLYVNSQETTGLTNAVLTGSSAPLLHYMQDPQSGGVKATAGGTIEYYFNPYSTEGGSKIPVKIHPALPPGTMIGWAENLPIQYQANEVPNVAEVKVRQDYYEIDWPITTRQRQVGVYAEEVLAVYAPFAMGIVTNIAKG</sequence>
<reference evidence="1 2" key="1">
    <citation type="submission" date="2019-07" db="EMBL/GenBank/DDBJ databases">
        <title>Whole genome shotgun sequence of Methylobacterium haplocladii NBRC 107714.</title>
        <authorList>
            <person name="Hosoyama A."/>
            <person name="Uohara A."/>
            <person name="Ohji S."/>
            <person name="Ichikawa N."/>
        </authorList>
    </citation>
    <scope>NUCLEOTIDE SEQUENCE [LARGE SCALE GENOMIC DNA]</scope>
    <source>
        <strain evidence="1 2">NBRC 107714</strain>
    </source>
</reference>
<dbReference type="RefSeq" id="WP_147080117.1">
    <property type="nucleotide sequence ID" value="NZ_BJZT01000032.1"/>
</dbReference>
<name>A0A512ISG8_9HYPH</name>